<dbReference type="AlphaFoldDB" id="A0A3B1CM69"/>
<dbReference type="InterPro" id="IPR036038">
    <property type="entry name" value="Aminotransferase-like"/>
</dbReference>
<organism evidence="4">
    <name type="scientific">hydrothermal vent metagenome</name>
    <dbReference type="NCBI Taxonomy" id="652676"/>
    <lineage>
        <taxon>unclassified sequences</taxon>
        <taxon>metagenomes</taxon>
        <taxon>ecological metagenomes</taxon>
    </lineage>
</organism>
<proteinExistence type="inferred from homology"/>
<comment type="similarity">
    <text evidence="2">Belongs to the class-IV pyridoxal-phosphate-dependent aminotransferase family.</text>
</comment>
<evidence type="ECO:0000256" key="3">
    <source>
        <dbReference type="ARBA" id="ARBA00022898"/>
    </source>
</evidence>
<keyword evidence="4" id="KW-0456">Lyase</keyword>
<dbReference type="InterPro" id="IPR043131">
    <property type="entry name" value="BCAT-like_N"/>
</dbReference>
<reference evidence="4" key="1">
    <citation type="submission" date="2018-06" db="EMBL/GenBank/DDBJ databases">
        <authorList>
            <person name="Zhirakovskaya E."/>
        </authorList>
    </citation>
    <scope>NUCLEOTIDE SEQUENCE</scope>
</reference>
<sequence>MTESVIINGEVTSNGVVSIDDRGYTLGDGLFETIPIYGGRPFMLDRHFSRLTGAAKKIGLELPLDEARARDAIADLVERNSIETGVARLTVSRGQGPRGYGIEGCDEPAWTLTCRPYTCLLANERDSGFTLSPVSILIDPTSPLRGLKTISCMESILILAQAKRLKADEAVAFTKEGNIASGAAVSIFWVKDGKLFTPSLSCGILAGVTRGIILELASQNAVENEEGMYGPETLKQADEVFVTNSLLMVAPVTTVIGLFKRPGPGAVTEKLYSLYTDLIKA</sequence>
<dbReference type="Pfam" id="PF01063">
    <property type="entry name" value="Aminotran_4"/>
    <property type="match status" value="1"/>
</dbReference>
<dbReference type="PANTHER" id="PTHR42743:SF11">
    <property type="entry name" value="AMINODEOXYCHORISMATE LYASE"/>
    <property type="match status" value="1"/>
</dbReference>
<keyword evidence="3" id="KW-0663">Pyridoxal phosphate</keyword>
<dbReference type="GO" id="GO:0008696">
    <property type="term" value="F:4-amino-4-deoxychorismate lyase activity"/>
    <property type="evidence" value="ECO:0007669"/>
    <property type="project" value="UniProtKB-EC"/>
</dbReference>
<dbReference type="EMBL" id="UOGB01000167">
    <property type="protein sequence ID" value="VAX19965.1"/>
    <property type="molecule type" value="Genomic_DNA"/>
</dbReference>
<accession>A0A3B1CM69</accession>
<evidence type="ECO:0000313" key="4">
    <source>
        <dbReference type="EMBL" id="VAX19965.1"/>
    </source>
</evidence>
<comment type="cofactor">
    <cofactor evidence="1">
        <name>pyridoxal 5'-phosphate</name>
        <dbReference type="ChEBI" id="CHEBI:597326"/>
    </cofactor>
</comment>
<evidence type="ECO:0000256" key="1">
    <source>
        <dbReference type="ARBA" id="ARBA00001933"/>
    </source>
</evidence>
<dbReference type="PANTHER" id="PTHR42743">
    <property type="entry name" value="AMINO-ACID AMINOTRANSFERASE"/>
    <property type="match status" value="1"/>
</dbReference>
<dbReference type="InterPro" id="IPR001544">
    <property type="entry name" value="Aminotrans_IV"/>
</dbReference>
<dbReference type="Gene3D" id="3.30.470.10">
    <property type="match status" value="1"/>
</dbReference>
<dbReference type="InterPro" id="IPR050571">
    <property type="entry name" value="Class-IV_PLP-Dep_Aminotrnsfr"/>
</dbReference>
<dbReference type="GO" id="GO:0005829">
    <property type="term" value="C:cytosol"/>
    <property type="evidence" value="ECO:0007669"/>
    <property type="project" value="TreeGrafter"/>
</dbReference>
<dbReference type="GO" id="GO:0046394">
    <property type="term" value="P:carboxylic acid biosynthetic process"/>
    <property type="evidence" value="ECO:0007669"/>
    <property type="project" value="UniProtKB-ARBA"/>
</dbReference>
<dbReference type="FunFam" id="3.20.10.10:FF:000002">
    <property type="entry name" value="D-alanine aminotransferase"/>
    <property type="match status" value="1"/>
</dbReference>
<evidence type="ECO:0000256" key="2">
    <source>
        <dbReference type="ARBA" id="ARBA00009320"/>
    </source>
</evidence>
<dbReference type="InterPro" id="IPR043132">
    <property type="entry name" value="BCAT-like_C"/>
</dbReference>
<dbReference type="Gene3D" id="3.20.10.10">
    <property type="entry name" value="D-amino Acid Aminotransferase, subunit A, domain 2"/>
    <property type="match status" value="1"/>
</dbReference>
<dbReference type="SUPFAM" id="SSF56752">
    <property type="entry name" value="D-aminoacid aminotransferase-like PLP-dependent enzymes"/>
    <property type="match status" value="1"/>
</dbReference>
<gene>
    <name evidence="4" type="ORF">MNBD_NITROSPINAE03-980</name>
</gene>
<dbReference type="EC" id="4.1.3.38" evidence="4"/>
<protein>
    <submittedName>
        <fullName evidence="4">Aminodeoxychorismate lyase</fullName>
        <ecNumber evidence="4">4.1.3.38</ecNumber>
    </submittedName>
</protein>
<name>A0A3B1CM69_9ZZZZ</name>
<dbReference type="GO" id="GO:0008652">
    <property type="term" value="P:amino acid biosynthetic process"/>
    <property type="evidence" value="ECO:0007669"/>
    <property type="project" value="UniProtKB-ARBA"/>
</dbReference>